<dbReference type="SUPFAM" id="SSF53756">
    <property type="entry name" value="UDP-Glycosyltransferase/glycogen phosphorylase"/>
    <property type="match status" value="1"/>
</dbReference>
<dbReference type="Gene3D" id="3.40.50.2000">
    <property type="entry name" value="Glycogen Phosphorylase B"/>
    <property type="match status" value="2"/>
</dbReference>
<name>A0A412YLT6_9BACE</name>
<gene>
    <name evidence="1" type="ORF">DWW10_02195</name>
</gene>
<protein>
    <submittedName>
        <fullName evidence="1">Glycosyltransferase</fullName>
    </submittedName>
</protein>
<accession>A0A412YLT6</accession>
<evidence type="ECO:0000313" key="1">
    <source>
        <dbReference type="EMBL" id="RGV58457.1"/>
    </source>
</evidence>
<sequence>MKKILFIIPCIPYPLTSGGNQAFFHMVDYLRHKMSVSILLYPKGKEKEDVEKLRKIWDNVEFFIFTEQMAEPETRHPSYYKWLKKIALSATRKMRRQLLIHDKDVVRKDMTFTSSIFEPLPSKYAEYISTVSRSGFDIIQVEFYPLISLGYLLPRDVQTIFVHHELRYVRNENEMTFLDKVTDEERMLYRIGKDFEHSALQTYKHVIVLTEVDRQILIDFVGGGEKIYVSPAVVKIADACDKQVVPTAARLTFVGNEGHYPNLDAVVWFCQEIAPCLRSQGFHFTFQVTGPWRSSYMKELQASCPEMELVGYVEDLHSFLNGSIVLVPIRIGSGMRMKILDAVSSKAPFVTTTKGVEGIDFRHEEECLKADTASDFASAIIRLANDENLQIKLANHAIGRLHGLYNPQEMLERRLNIYSKVLNVELNLID</sequence>
<dbReference type="RefSeq" id="WP_022392306.1">
    <property type="nucleotide sequence ID" value="NZ_QRZF01000001.1"/>
</dbReference>
<dbReference type="EMBL" id="QRZF01000001">
    <property type="protein sequence ID" value="RGV58457.1"/>
    <property type="molecule type" value="Genomic_DNA"/>
</dbReference>
<comment type="caution">
    <text evidence="1">The sequence shown here is derived from an EMBL/GenBank/DDBJ whole genome shotgun (WGS) entry which is preliminary data.</text>
</comment>
<organism evidence="1 2">
    <name type="scientific">Bacteroides intestinalis</name>
    <dbReference type="NCBI Taxonomy" id="329854"/>
    <lineage>
        <taxon>Bacteria</taxon>
        <taxon>Pseudomonadati</taxon>
        <taxon>Bacteroidota</taxon>
        <taxon>Bacteroidia</taxon>
        <taxon>Bacteroidales</taxon>
        <taxon>Bacteroidaceae</taxon>
        <taxon>Bacteroides</taxon>
    </lineage>
</organism>
<dbReference type="Pfam" id="PF13692">
    <property type="entry name" value="Glyco_trans_1_4"/>
    <property type="match status" value="1"/>
</dbReference>
<proteinExistence type="predicted"/>
<reference evidence="1 2" key="1">
    <citation type="submission" date="2018-08" db="EMBL/GenBank/DDBJ databases">
        <title>A genome reference for cultivated species of the human gut microbiota.</title>
        <authorList>
            <person name="Zou Y."/>
            <person name="Xue W."/>
            <person name="Luo G."/>
        </authorList>
    </citation>
    <scope>NUCLEOTIDE SEQUENCE [LARGE SCALE GENOMIC DNA]</scope>
    <source>
        <strain evidence="1 2">AF14-32</strain>
    </source>
</reference>
<keyword evidence="1" id="KW-0808">Transferase</keyword>
<evidence type="ECO:0000313" key="2">
    <source>
        <dbReference type="Proteomes" id="UP000283850"/>
    </source>
</evidence>
<dbReference type="AlphaFoldDB" id="A0A412YLT6"/>
<dbReference type="Proteomes" id="UP000283850">
    <property type="component" value="Unassembled WGS sequence"/>
</dbReference>
<dbReference type="GO" id="GO:0016740">
    <property type="term" value="F:transferase activity"/>
    <property type="evidence" value="ECO:0007669"/>
    <property type="project" value="UniProtKB-KW"/>
</dbReference>